<organism evidence="12 13">
    <name type="scientific">Aspergillus ibericus CBS 121593</name>
    <dbReference type="NCBI Taxonomy" id="1448316"/>
    <lineage>
        <taxon>Eukaryota</taxon>
        <taxon>Fungi</taxon>
        <taxon>Dikarya</taxon>
        <taxon>Ascomycota</taxon>
        <taxon>Pezizomycotina</taxon>
        <taxon>Eurotiomycetes</taxon>
        <taxon>Eurotiomycetidae</taxon>
        <taxon>Eurotiales</taxon>
        <taxon>Aspergillaceae</taxon>
        <taxon>Aspergillus</taxon>
        <taxon>Aspergillus subgen. Circumdati</taxon>
    </lineage>
</organism>
<keyword evidence="3" id="KW-0808">Transferase</keyword>
<dbReference type="Gene3D" id="3.40.47.10">
    <property type="match status" value="1"/>
</dbReference>
<dbReference type="Pfam" id="PF21089">
    <property type="entry name" value="PKS_DH_N"/>
    <property type="match status" value="1"/>
</dbReference>
<dbReference type="Gene3D" id="3.10.129.110">
    <property type="entry name" value="Polyketide synthase dehydratase"/>
    <property type="match status" value="1"/>
</dbReference>
<dbReference type="SUPFAM" id="SSF53901">
    <property type="entry name" value="Thiolase-like"/>
    <property type="match status" value="1"/>
</dbReference>
<dbReference type="PANTHER" id="PTHR43775:SF50">
    <property type="entry name" value="HIGHLY REDUCING POLYKETIDE SYNTHASE SRDA"/>
    <property type="match status" value="1"/>
</dbReference>
<keyword evidence="7" id="KW-0012">Acyltransferase</keyword>
<dbReference type="InterPro" id="IPR050091">
    <property type="entry name" value="PKS_NRPS_Biosynth_Enz"/>
</dbReference>
<dbReference type="PROSITE" id="PS52004">
    <property type="entry name" value="KS3_2"/>
    <property type="match status" value="1"/>
</dbReference>
<dbReference type="GeneID" id="37224725"/>
<evidence type="ECO:0000313" key="12">
    <source>
        <dbReference type="EMBL" id="RAK98996.1"/>
    </source>
</evidence>
<dbReference type="InterPro" id="IPR020841">
    <property type="entry name" value="PKS_Beta-ketoAc_synthase_dom"/>
</dbReference>
<dbReference type="InterPro" id="IPR013149">
    <property type="entry name" value="ADH-like_C"/>
</dbReference>
<dbReference type="PROSITE" id="PS00606">
    <property type="entry name" value="KS3_1"/>
    <property type="match status" value="1"/>
</dbReference>
<dbReference type="InterPro" id="IPR014031">
    <property type="entry name" value="Ketoacyl_synth_C"/>
</dbReference>
<dbReference type="Pfam" id="PF08240">
    <property type="entry name" value="ADH_N"/>
    <property type="match status" value="1"/>
</dbReference>
<dbReference type="InterPro" id="IPR014043">
    <property type="entry name" value="Acyl_transferase_dom"/>
</dbReference>
<dbReference type="PROSITE" id="PS50075">
    <property type="entry name" value="CARRIER"/>
    <property type="match status" value="1"/>
</dbReference>
<dbReference type="Pfam" id="PF14765">
    <property type="entry name" value="PS-DH"/>
    <property type="match status" value="1"/>
</dbReference>
<dbReference type="InterPro" id="IPR036291">
    <property type="entry name" value="NAD(P)-bd_dom_sf"/>
</dbReference>
<dbReference type="Pfam" id="PF00698">
    <property type="entry name" value="Acyl_transf_1"/>
    <property type="match status" value="1"/>
</dbReference>
<dbReference type="InterPro" id="IPR042104">
    <property type="entry name" value="PKS_dehydratase_sf"/>
</dbReference>
<dbReference type="InterPro" id="IPR057326">
    <property type="entry name" value="KR_dom"/>
</dbReference>
<evidence type="ECO:0000259" key="11">
    <source>
        <dbReference type="PROSITE" id="PS52019"/>
    </source>
</evidence>
<dbReference type="OrthoDB" id="329835at2759"/>
<keyword evidence="4" id="KW-0521">NADP</keyword>
<dbReference type="SMART" id="SM00825">
    <property type="entry name" value="PKS_KS"/>
    <property type="match status" value="1"/>
</dbReference>
<keyword evidence="1" id="KW-0596">Phosphopantetheine</keyword>
<evidence type="ECO:0000256" key="1">
    <source>
        <dbReference type="ARBA" id="ARBA00022450"/>
    </source>
</evidence>
<dbReference type="Pfam" id="PF00550">
    <property type="entry name" value="PP-binding"/>
    <property type="match status" value="1"/>
</dbReference>
<dbReference type="Gene3D" id="3.90.180.10">
    <property type="entry name" value="Medium-chain alcohol dehydrogenases, catalytic domain"/>
    <property type="match status" value="1"/>
</dbReference>
<dbReference type="InterPro" id="IPR001227">
    <property type="entry name" value="Ac_transferase_dom_sf"/>
</dbReference>
<evidence type="ECO:0000259" key="10">
    <source>
        <dbReference type="PROSITE" id="PS52004"/>
    </source>
</evidence>
<dbReference type="InterPro" id="IPR009081">
    <property type="entry name" value="PP-bd_ACP"/>
</dbReference>
<keyword evidence="2" id="KW-0597">Phosphoprotein</keyword>
<dbReference type="SUPFAM" id="SSF55048">
    <property type="entry name" value="Probable ACP-binding domain of malonyl-CoA ACP transacylase"/>
    <property type="match status" value="1"/>
</dbReference>
<dbReference type="Pfam" id="PF08659">
    <property type="entry name" value="KR"/>
    <property type="match status" value="1"/>
</dbReference>
<dbReference type="InterPro" id="IPR036736">
    <property type="entry name" value="ACP-like_sf"/>
</dbReference>
<feature type="region of interest" description="N-terminal hotdog fold" evidence="8">
    <location>
        <begin position="836"/>
        <end position="972"/>
    </location>
</feature>
<dbReference type="Proteomes" id="UP000249402">
    <property type="component" value="Unassembled WGS sequence"/>
</dbReference>
<dbReference type="SUPFAM" id="SSF47336">
    <property type="entry name" value="ACP-like"/>
    <property type="match status" value="1"/>
</dbReference>
<evidence type="ECO:0000256" key="4">
    <source>
        <dbReference type="ARBA" id="ARBA00022857"/>
    </source>
</evidence>
<dbReference type="GO" id="GO:0032259">
    <property type="term" value="P:methylation"/>
    <property type="evidence" value="ECO:0007669"/>
    <property type="project" value="UniProtKB-KW"/>
</dbReference>
<gene>
    <name evidence="12" type="ORF">BO80DRAFT_426807</name>
</gene>
<feature type="region of interest" description="C-terminal hotdog fold" evidence="8">
    <location>
        <begin position="985"/>
        <end position="1141"/>
    </location>
</feature>
<dbReference type="SMART" id="SM00829">
    <property type="entry name" value="PKS_ER"/>
    <property type="match status" value="1"/>
</dbReference>
<evidence type="ECO:0000259" key="9">
    <source>
        <dbReference type="PROSITE" id="PS50075"/>
    </source>
</evidence>
<dbReference type="GO" id="GO:0006633">
    <property type="term" value="P:fatty acid biosynthetic process"/>
    <property type="evidence" value="ECO:0007669"/>
    <property type="project" value="InterPro"/>
</dbReference>
<dbReference type="Gene3D" id="3.40.366.10">
    <property type="entry name" value="Malonyl-Coenzyme A Acyl Carrier Protein, domain 2"/>
    <property type="match status" value="1"/>
</dbReference>
<dbReference type="SMART" id="SM00827">
    <property type="entry name" value="PKS_AT"/>
    <property type="match status" value="1"/>
</dbReference>
<dbReference type="VEuPathDB" id="FungiDB:BO80DRAFT_426807"/>
<evidence type="ECO:0000256" key="2">
    <source>
        <dbReference type="ARBA" id="ARBA00022553"/>
    </source>
</evidence>
<reference evidence="12 13" key="1">
    <citation type="submission" date="2018-02" db="EMBL/GenBank/DDBJ databases">
        <title>The genomes of Aspergillus section Nigri reveals drivers in fungal speciation.</title>
        <authorList>
            <consortium name="DOE Joint Genome Institute"/>
            <person name="Vesth T.C."/>
            <person name="Nybo J."/>
            <person name="Theobald S."/>
            <person name="Brandl J."/>
            <person name="Frisvad J.C."/>
            <person name="Nielsen K.F."/>
            <person name="Lyhne E.K."/>
            <person name="Kogle M.E."/>
            <person name="Kuo A."/>
            <person name="Riley R."/>
            <person name="Clum A."/>
            <person name="Nolan M."/>
            <person name="Lipzen A."/>
            <person name="Salamov A."/>
            <person name="Henrissat B."/>
            <person name="Wiebenga A."/>
            <person name="De vries R.P."/>
            <person name="Grigoriev I.V."/>
            <person name="Mortensen U.H."/>
            <person name="Andersen M.R."/>
            <person name="Baker S.E."/>
        </authorList>
    </citation>
    <scope>NUCLEOTIDE SEQUENCE [LARGE SCALE GENOMIC DNA]</scope>
    <source>
        <strain evidence="12 13">CBS 121593</strain>
    </source>
</reference>
<dbReference type="InterPro" id="IPR056501">
    <property type="entry name" value="NAD-bd_HRPKS_sdrA"/>
</dbReference>
<dbReference type="InterPro" id="IPR049551">
    <property type="entry name" value="PKS_DH_C"/>
</dbReference>
<protein>
    <submittedName>
        <fullName evidence="12">Reducing type I polyketide synthase 10</fullName>
    </submittedName>
</protein>
<dbReference type="Pfam" id="PF00107">
    <property type="entry name" value="ADH_zinc_N"/>
    <property type="match status" value="1"/>
</dbReference>
<dbReference type="InterPro" id="IPR013154">
    <property type="entry name" value="ADH-like_N"/>
</dbReference>
<dbReference type="CDD" id="cd05195">
    <property type="entry name" value="enoyl_red"/>
    <property type="match status" value="1"/>
</dbReference>
<dbReference type="GO" id="GO:0004315">
    <property type="term" value="F:3-oxoacyl-[acyl-carrier-protein] synthase activity"/>
    <property type="evidence" value="ECO:0007669"/>
    <property type="project" value="InterPro"/>
</dbReference>
<feature type="active site" description="Proton donor; for dehydratase activity" evidence="8">
    <location>
        <position position="1053"/>
    </location>
</feature>
<dbReference type="Pfam" id="PF23114">
    <property type="entry name" value="NAD-bd_HRPKS_sdrA"/>
    <property type="match status" value="1"/>
</dbReference>
<evidence type="ECO:0000256" key="7">
    <source>
        <dbReference type="ARBA" id="ARBA00023315"/>
    </source>
</evidence>
<dbReference type="SUPFAM" id="SSF51735">
    <property type="entry name" value="NAD(P)-binding Rossmann-fold domains"/>
    <property type="match status" value="2"/>
</dbReference>
<dbReference type="RefSeq" id="XP_025573324.1">
    <property type="nucleotide sequence ID" value="XM_025719860.1"/>
</dbReference>
<dbReference type="SMART" id="SM00823">
    <property type="entry name" value="PKS_PP"/>
    <property type="match status" value="1"/>
</dbReference>
<dbReference type="CDD" id="cd00833">
    <property type="entry name" value="PKS"/>
    <property type="match status" value="1"/>
</dbReference>
<dbReference type="SUPFAM" id="SSF52151">
    <property type="entry name" value="FabD/lysophospholipase-like"/>
    <property type="match status" value="1"/>
</dbReference>
<dbReference type="Gene3D" id="3.40.50.720">
    <property type="entry name" value="NAD(P)-binding Rossmann-like Domain"/>
    <property type="match status" value="2"/>
</dbReference>
<feature type="domain" description="PKS/mFAS DH" evidence="11">
    <location>
        <begin position="836"/>
        <end position="1141"/>
    </location>
</feature>
<dbReference type="InterPro" id="IPR014030">
    <property type="entry name" value="Ketoacyl_synth_N"/>
</dbReference>
<dbReference type="PROSITE" id="PS52019">
    <property type="entry name" value="PKS_MFAS_DH"/>
    <property type="match status" value="1"/>
</dbReference>
<dbReference type="InterPro" id="IPR032821">
    <property type="entry name" value="PKS_assoc"/>
</dbReference>
<name>A0A395GU54_9EURO</name>
<keyword evidence="13" id="KW-1185">Reference proteome</keyword>
<dbReference type="InterPro" id="IPR011032">
    <property type="entry name" value="GroES-like_sf"/>
</dbReference>
<evidence type="ECO:0000313" key="13">
    <source>
        <dbReference type="Proteomes" id="UP000249402"/>
    </source>
</evidence>
<evidence type="ECO:0000256" key="6">
    <source>
        <dbReference type="ARBA" id="ARBA00023268"/>
    </source>
</evidence>
<feature type="domain" description="Carrier" evidence="9">
    <location>
        <begin position="2191"/>
        <end position="2269"/>
    </location>
</feature>
<dbReference type="SMART" id="SM00826">
    <property type="entry name" value="PKS_DH"/>
    <property type="match status" value="1"/>
</dbReference>
<dbReference type="PANTHER" id="PTHR43775">
    <property type="entry name" value="FATTY ACID SYNTHASE"/>
    <property type="match status" value="1"/>
</dbReference>
<keyword evidence="6" id="KW-0511">Multifunctional enzyme</keyword>
<dbReference type="InterPro" id="IPR016035">
    <property type="entry name" value="Acyl_Trfase/lysoPLipase"/>
</dbReference>
<dbReference type="SMART" id="SM00822">
    <property type="entry name" value="PKS_KR"/>
    <property type="match status" value="1"/>
</dbReference>
<dbReference type="Gene3D" id="1.10.1200.10">
    <property type="entry name" value="ACP-like"/>
    <property type="match status" value="1"/>
</dbReference>
<dbReference type="GO" id="GO:0044550">
    <property type="term" value="P:secondary metabolite biosynthetic process"/>
    <property type="evidence" value="ECO:0007669"/>
    <property type="project" value="UniProtKB-ARBA"/>
</dbReference>
<dbReference type="Pfam" id="PF00109">
    <property type="entry name" value="ketoacyl-synt"/>
    <property type="match status" value="1"/>
</dbReference>
<dbReference type="InterPro" id="IPR020806">
    <property type="entry name" value="PKS_PP-bd"/>
</dbReference>
<dbReference type="GO" id="GO:0031177">
    <property type="term" value="F:phosphopantetheine binding"/>
    <property type="evidence" value="ECO:0007669"/>
    <property type="project" value="InterPro"/>
</dbReference>
<dbReference type="SUPFAM" id="SSF50129">
    <property type="entry name" value="GroES-like"/>
    <property type="match status" value="1"/>
</dbReference>
<accession>A0A395GU54</accession>
<evidence type="ECO:0000256" key="3">
    <source>
        <dbReference type="ARBA" id="ARBA00022679"/>
    </source>
</evidence>
<dbReference type="InterPro" id="IPR016036">
    <property type="entry name" value="Malonyl_transacylase_ACP-bd"/>
</dbReference>
<feature type="active site" description="Proton acceptor; for dehydratase activity" evidence="8">
    <location>
        <position position="868"/>
    </location>
</feature>
<dbReference type="EMBL" id="KZ824449">
    <property type="protein sequence ID" value="RAK98996.1"/>
    <property type="molecule type" value="Genomic_DNA"/>
</dbReference>
<dbReference type="InterPro" id="IPR020843">
    <property type="entry name" value="ER"/>
</dbReference>
<keyword evidence="5" id="KW-0560">Oxidoreductase</keyword>
<dbReference type="STRING" id="1448316.A0A395GU54"/>
<dbReference type="Pfam" id="PF02801">
    <property type="entry name" value="Ketoacyl-synt_C"/>
    <property type="match status" value="1"/>
</dbReference>
<evidence type="ECO:0000256" key="5">
    <source>
        <dbReference type="ARBA" id="ARBA00023002"/>
    </source>
</evidence>
<dbReference type="FunFam" id="3.40.50.720:FF:000209">
    <property type="entry name" value="Polyketide synthase Pks12"/>
    <property type="match status" value="1"/>
</dbReference>
<proteinExistence type="predicted"/>
<evidence type="ECO:0000256" key="8">
    <source>
        <dbReference type="PROSITE-ProRule" id="PRU01363"/>
    </source>
</evidence>
<dbReference type="InterPro" id="IPR018201">
    <property type="entry name" value="Ketoacyl_synth_AS"/>
</dbReference>
<dbReference type="InterPro" id="IPR049900">
    <property type="entry name" value="PKS_mFAS_DH"/>
</dbReference>
<dbReference type="InterPro" id="IPR049552">
    <property type="entry name" value="PKS_DH_N"/>
</dbReference>
<feature type="domain" description="Ketosynthase family 3 (KS3)" evidence="10">
    <location>
        <begin position="1"/>
        <end position="346"/>
    </location>
</feature>
<dbReference type="GO" id="GO:0008168">
    <property type="term" value="F:methyltransferase activity"/>
    <property type="evidence" value="ECO:0007669"/>
    <property type="project" value="UniProtKB-KW"/>
</dbReference>
<dbReference type="InterPro" id="IPR013968">
    <property type="entry name" value="PKS_KR"/>
</dbReference>
<dbReference type="GO" id="GO:1901336">
    <property type="term" value="P:lactone biosynthetic process"/>
    <property type="evidence" value="ECO:0007669"/>
    <property type="project" value="UniProtKB-ARBA"/>
</dbReference>
<dbReference type="GO" id="GO:0016491">
    <property type="term" value="F:oxidoreductase activity"/>
    <property type="evidence" value="ECO:0007669"/>
    <property type="project" value="UniProtKB-KW"/>
</dbReference>
<sequence length="2272" mass="247320">MEAKYMDPQQRKLLEVVFECFESAGLLLENLSGANIGCYVGNFTVDFQLMQLRDAEYMHRYTATGMGTSILGNRISHVFNLKGPSLVLDTACSSSLYCLHIACMALQAGECDGAIVAGANLIQTPEQHLATMKAGVLSPNSTCRPFSDAADGYGRADGVGALYVKRLGDALRDGDPIRSIIRASAINANGKTAGITLPSSVGQAEVIRKAYAKAGLSLNDTAYVECHGTGTAVGDPIEAEAVSLAFKRPTGSAPMLIGSVKSNLGHSEAASGISSVIKGTLALEHGFIPPTIGIQRLNPKIKSSEWNVQVVTKGREWPGGESAQVRRMGINSFGYGGANSHLILEGASSLLNSRKQQTHPSQGRTTFLFPMSASTPAALEARYQDLASYNLSNKSLTDLAYTLGERRSQLRTRGFLVANQDTLPEKLAAGGLVTLPEVATEPPSQYAFVFTGQGAQWPQMGADLLFEFPVFRAALADQDAVLQSLPNPPSWTLCDSILESSKTSQIHDAGRSQPVCIAVQVGLVDLLWSWNIRPATVLGHSSGEIAAAYAAGHLSRAQAILVAYYRGLAVKTLPLVGAMAAVGLSSDAANEEITRAQCQGQIVVACINSPESVTLSGDESAVDSIIATLQTRNVFARKLKTDGRAYHSHHMRAIGGQYETLLEASFNDHRLPSFQYAQGASFFSSVTGQPKVDGFTAAYWRENLEQPVRFVDAVSQLAQSGRHQIIELGPHSALELPIRQICTQLKLSPDHLPYSSALIRNRSSVESVLSLAGQLWLHHHPIQMSLVNQSVYKGQASGLRPQVLHDLPPYRWTYDTLLWNECRESSEFRHRQHSRHEILGSKIPAGSEVELVWRNMLHGDDAPWLLDHSLESTAVFPGSGYMAMAAEALGQALNQPHLAGHTIQFQNVHFLSALAVPRAEASPVELFTTLRRTPHTKTASSGLWWDFSIATYEQGTSTIRATGSVSRLDSQETLRPMCDINPAGLQPSAARTWYERFVDEGLNYGKAFTSIEGVSVPRSHTEKACRAQVRFTQQSPGSEGYEAEYPFHPILLDAMVQAGIIATAGGRPREMKAFVPTTIRWATLQVPGPVNAETKCFINATASPVGFGAAGFQADLVTSQNKVVAQIEWGRLRQYEPNRLSDTASVARHPMLRVLWKPKIYGQEFMRAVDFARYMGDFADEAQSMADEGSTKLMATINLLSHRNPRMRVLELGSDRQDFTVAVLDLLSADNDYRRLTSYGTGYLEEGHLHAADWDLKASSPTVAENLPVVADGEKQWDLILLPATSATWYVSNHLRRVAEFLSPDGVVLAKPTVGAYVDYSNEFDALRSRLNNGTEEILLARPLPTSSLSAVTKNKPLVIIEKCTSALGDALVASTGASRLSFDKITADSKALLGGATVISLLEVSNPLLATISDDEMDAIKAITDNASILVWVTNGDMMSGTRPDFALVSGLSRALMLEQPSLQFLTYDIDDPTTDPSRSAHNLVQTLLELDGPLADFEYVEKGGVVHISRFLPDDDLNREFRQRQGSEKIELSLQQARPVQLALDQPGQFDNIYFKQIELPALAPHEVQIQVKAVGLNAKDLYVLAGKVDSRNAACTLEFSGVVERVGDDVEGLQPGDRVVAMAPGHFKSAEIVPQWACQKLRDDEDYATMCTLPLVYSTAIYALTMRARLQPGESVLIHSGAGGVGIAAIQVAQMIGAEIYTTVSTEEKKQFLVTTFGIDPTHIFTSRDDSFARSVLAATDGKGVDVVLNSLTGDLLHASWRCCAAFGRFIEIGKHDLADDGRLEMNRFLHNATFSAFDLSDLYHHPSETYRELWSGLLDQVINLYRSCRIAKIEPLRVFNVSEINSSLRYFSSRNRIGKVVVSLESESTLIPVQISKYRTTFSPSKTYLMIGCLGGLGRSMAKWMMSRGARKFVFLGRSGMDKPSARRLIDDLIQHGAQCQVIRGDVCNPTDVESAVAAVDGLIGGVIQAAMGLSEAIFTSMTNHQWHTGIDPKVRGSWNLHHAIQGKDQALEFFLMTSSVSGSVGTATESNYCSGNFFLDTFARYRHAQGLPAQAVGLGMISEVGYLHDNPEIEALLVRKGIQAINEDELLQIIDIALSTTTPSTQLTIPHPIDHHAHAHILTGLEPFGLMALRKKGFEVTNLTFRDPRAAVLARVLDNEDDAANSSGAKSSTGSPLATELEEGIPLAEAIQRSLARRLGNLVLLPREKVQVTKPLAEFGMDSMIAAEFRTWIFRVFEVDIPFVELLSKSVTVGSLAERVLGVVASQ</sequence>
<dbReference type="InterPro" id="IPR016039">
    <property type="entry name" value="Thiolase-like"/>
</dbReference>
<dbReference type="GO" id="GO:0004312">
    <property type="term" value="F:fatty acid synthase activity"/>
    <property type="evidence" value="ECO:0007669"/>
    <property type="project" value="TreeGrafter"/>
</dbReference>
<dbReference type="Pfam" id="PF16197">
    <property type="entry name" value="KAsynt_C_assoc"/>
    <property type="match status" value="1"/>
</dbReference>
<dbReference type="InterPro" id="IPR020807">
    <property type="entry name" value="PKS_DH"/>
</dbReference>